<gene>
    <name evidence="12" type="ORF">D4764_17G0003300</name>
</gene>
<accession>A0A5C6NYM4</accession>
<proteinExistence type="predicted"/>
<reference evidence="12 13" key="1">
    <citation type="submission" date="2019-04" db="EMBL/GenBank/DDBJ databases">
        <title>Chromosome genome assembly for Takifugu flavidus.</title>
        <authorList>
            <person name="Xiao S."/>
        </authorList>
    </citation>
    <scope>NUCLEOTIDE SEQUENCE [LARGE SCALE GENOMIC DNA]</scope>
    <source>
        <strain evidence="12">HTHZ2018</strain>
        <tissue evidence="12">Muscle</tissue>
    </source>
</reference>
<feature type="coiled-coil region" evidence="7">
    <location>
        <begin position="446"/>
        <end position="514"/>
    </location>
</feature>
<protein>
    <submittedName>
        <fullName evidence="12">EMILIN-2 Elastin microfibril interface-located protein 2</fullName>
    </submittedName>
</protein>
<organism evidence="12 13">
    <name type="scientific">Takifugu flavidus</name>
    <name type="common">sansaifugu</name>
    <dbReference type="NCBI Taxonomy" id="433684"/>
    <lineage>
        <taxon>Eukaryota</taxon>
        <taxon>Metazoa</taxon>
        <taxon>Chordata</taxon>
        <taxon>Craniata</taxon>
        <taxon>Vertebrata</taxon>
        <taxon>Euteleostomi</taxon>
        <taxon>Actinopterygii</taxon>
        <taxon>Neopterygii</taxon>
        <taxon>Teleostei</taxon>
        <taxon>Neoteleostei</taxon>
        <taxon>Acanthomorphata</taxon>
        <taxon>Eupercaria</taxon>
        <taxon>Tetraodontiformes</taxon>
        <taxon>Tetradontoidea</taxon>
        <taxon>Tetraodontidae</taxon>
        <taxon>Takifugu</taxon>
    </lineage>
</organism>
<dbReference type="Pfam" id="PF07546">
    <property type="entry name" value="EMI"/>
    <property type="match status" value="1"/>
</dbReference>
<evidence type="ECO:0000256" key="1">
    <source>
        <dbReference type="ARBA" id="ARBA00004498"/>
    </source>
</evidence>
<sequence>MKLDPRVLTHLHLFITLTLVCGTPLQYDMYQGRAYSGAESRHRNSRNWCAHIVHKNVSCAVVGGTESFMQPEVLPCPPELPNCAQQVIYQTHFRPTYKLAYKVLTQLEWRCCPGYQGYDCREPRDVKQLQAEPFQHVPSPSAQNPSSKGVKDAIVTVEIPEQPTESRRNHPWGEEGHFGGQPGHRPPSGHHNTQHLEDEVQRLSQMVLDMQARMTDMSSSLRLDFQEDASKMLVSLMNNLRQPASARGAETQTVEVQDLSFPTSGMDEVMNRISQVADNLESKSSTLEELVGRVSRHDGQIHLLMEAAQNHLPTPPPAAPASDKDLRDYLDKKIEALREELMGGMDIKLADLKNSCDYKILSVQEQCEGQETNYLSLAELIESKEADLRDEIQDLKAKLVVPGNQSSLSSDSVLARLDNLESRLNSSDKNKLAQCCAEEKLKLEHTEAINDLRENLEDKLVSLEDRLSTMLLDTSTIVQSPGQTDDQNALQINLNSMKSSIQALKNRYDVLDQLCSKECNAKSTALEDIKRDVEGCRSDVNAMVTRLETQMKDGRATERLHLNFTTSIEDLRDTLSHLKGRTDGLEGLLLDIAHQHSQTPQSLNSTRGRDQGKIDQTQHHDLRNRLEEAGRKGDCCKEPTEDIRKEISRMDSRMATVESLCLKLDPISASLERIKEGMNKHVNALWTCVDQLNGTVQAQAIDIGGMTGTCQNLQKIVSNLEVLLLPDFNPGTNGAEATADNAGGPHRPSQSLPVPLGPMDATLPPPPVMETGEAGPPGKMTATSKLPKGVDGSMMPVKGFAGAPAPPDVKSTDSIKINMVVFPGVAPPHSNNPLNPAPPSDERVSFSAGLTLQLLREVGTIPFNKVLVNDGGHYDAITGVFTAPSDGRYLVTAMLTAQRGERVEAVLSASNRSVQKLDSAGFPSGSAAPPSHGCDCNSAASLSLVVPLRRGDRLELILTAGKLAVSDPPEVLSSFSAVLLYQNPSKR</sequence>
<feature type="compositionally biased region" description="Basic and acidic residues" evidence="8">
    <location>
        <begin position="607"/>
        <end position="619"/>
    </location>
</feature>
<comment type="subcellular location">
    <subcellularLocation>
        <location evidence="1">Secreted</location>
        <location evidence="1">Extracellular space</location>
        <location evidence="1">Extracellular matrix</location>
    </subcellularLocation>
</comment>
<feature type="region of interest" description="Disordered" evidence="8">
    <location>
        <begin position="733"/>
        <end position="778"/>
    </location>
</feature>
<feature type="region of interest" description="Disordered" evidence="8">
    <location>
        <begin position="596"/>
        <end position="619"/>
    </location>
</feature>
<dbReference type="EMBL" id="RHFK02000009">
    <property type="protein sequence ID" value="TWW70847.1"/>
    <property type="molecule type" value="Genomic_DNA"/>
</dbReference>
<dbReference type="Proteomes" id="UP000324091">
    <property type="component" value="Chromosome 17"/>
</dbReference>
<dbReference type="PROSITE" id="PS51041">
    <property type="entry name" value="EMI"/>
    <property type="match status" value="1"/>
</dbReference>
<keyword evidence="2" id="KW-0964">Secreted</keyword>
<evidence type="ECO:0000256" key="8">
    <source>
        <dbReference type="SAM" id="MobiDB-lite"/>
    </source>
</evidence>
<evidence type="ECO:0000313" key="13">
    <source>
        <dbReference type="Proteomes" id="UP000324091"/>
    </source>
</evidence>
<evidence type="ECO:0000256" key="9">
    <source>
        <dbReference type="SAM" id="SignalP"/>
    </source>
</evidence>
<feature type="compositionally biased region" description="Basic and acidic residues" evidence="8">
    <location>
        <begin position="164"/>
        <end position="177"/>
    </location>
</feature>
<evidence type="ECO:0000256" key="2">
    <source>
        <dbReference type="ARBA" id="ARBA00022525"/>
    </source>
</evidence>
<feature type="signal peptide" evidence="9">
    <location>
        <begin position="1"/>
        <end position="22"/>
    </location>
</feature>
<evidence type="ECO:0000256" key="6">
    <source>
        <dbReference type="ARBA" id="ARBA00023157"/>
    </source>
</evidence>
<dbReference type="SMART" id="SM00110">
    <property type="entry name" value="C1Q"/>
    <property type="match status" value="1"/>
</dbReference>
<dbReference type="InterPro" id="IPR011489">
    <property type="entry name" value="EMI_domain"/>
</dbReference>
<dbReference type="InterPro" id="IPR001073">
    <property type="entry name" value="C1q_dom"/>
</dbReference>
<feature type="compositionally biased region" description="Polar residues" evidence="8">
    <location>
        <begin position="596"/>
        <end position="606"/>
    </location>
</feature>
<evidence type="ECO:0000256" key="4">
    <source>
        <dbReference type="ARBA" id="ARBA00022729"/>
    </source>
</evidence>
<keyword evidence="13" id="KW-1185">Reference proteome</keyword>
<evidence type="ECO:0000313" key="12">
    <source>
        <dbReference type="EMBL" id="TWW70847.1"/>
    </source>
</evidence>
<dbReference type="InterPro" id="IPR050392">
    <property type="entry name" value="Collagen/C1q_domain"/>
</dbReference>
<evidence type="ECO:0000259" key="10">
    <source>
        <dbReference type="PROSITE" id="PS50871"/>
    </source>
</evidence>
<dbReference type="InterPro" id="IPR008983">
    <property type="entry name" value="Tumour_necrosis_fac-like_dom"/>
</dbReference>
<dbReference type="PANTHER" id="PTHR15427">
    <property type="entry name" value="EMILIN ELASTIN MICROFIBRIL INTERFACE-LOCATED PROTEIN ELASTIN MICROFIBRIL INTERFACER"/>
    <property type="match status" value="1"/>
</dbReference>
<dbReference type="PANTHER" id="PTHR15427:SF5">
    <property type="entry name" value="EMILIN-2"/>
    <property type="match status" value="1"/>
</dbReference>
<comment type="caution">
    <text evidence="12">The sequence shown here is derived from an EMBL/GenBank/DDBJ whole genome shotgun (WGS) entry which is preliminary data.</text>
</comment>
<keyword evidence="6" id="KW-1015">Disulfide bond</keyword>
<dbReference type="AlphaFoldDB" id="A0A5C6NYM4"/>
<keyword evidence="3" id="KW-0272">Extracellular matrix</keyword>
<name>A0A5C6NYM4_9TELE</name>
<dbReference type="Pfam" id="PF00386">
    <property type="entry name" value="C1q"/>
    <property type="match status" value="1"/>
</dbReference>
<evidence type="ECO:0000256" key="5">
    <source>
        <dbReference type="ARBA" id="ARBA00023054"/>
    </source>
</evidence>
<keyword evidence="5 7" id="KW-0175">Coiled coil</keyword>
<dbReference type="PROSITE" id="PS50871">
    <property type="entry name" value="C1Q"/>
    <property type="match status" value="1"/>
</dbReference>
<evidence type="ECO:0000259" key="11">
    <source>
        <dbReference type="PROSITE" id="PS51041"/>
    </source>
</evidence>
<dbReference type="Gene3D" id="2.60.120.40">
    <property type="match status" value="1"/>
</dbReference>
<keyword evidence="4 9" id="KW-0732">Signal</keyword>
<feature type="domain" description="C1q" evidence="10">
    <location>
        <begin position="839"/>
        <end position="986"/>
    </location>
</feature>
<evidence type="ECO:0000256" key="7">
    <source>
        <dbReference type="SAM" id="Coils"/>
    </source>
</evidence>
<dbReference type="SUPFAM" id="SSF49842">
    <property type="entry name" value="TNF-like"/>
    <property type="match status" value="1"/>
</dbReference>
<evidence type="ECO:0000256" key="3">
    <source>
        <dbReference type="ARBA" id="ARBA00022530"/>
    </source>
</evidence>
<feature type="region of interest" description="Disordered" evidence="8">
    <location>
        <begin position="161"/>
        <end position="194"/>
    </location>
</feature>
<feature type="chain" id="PRO_5022691708" evidence="9">
    <location>
        <begin position="23"/>
        <end position="987"/>
    </location>
</feature>
<feature type="domain" description="EMI" evidence="11">
    <location>
        <begin position="45"/>
        <end position="122"/>
    </location>
</feature>